<name>A0ABU1JZI2_9PROT</name>
<dbReference type="RefSeq" id="WP_309801450.1">
    <property type="nucleotide sequence ID" value="NZ_JAVDPW010000015.1"/>
</dbReference>
<evidence type="ECO:0000256" key="7">
    <source>
        <dbReference type="ARBA" id="ARBA00033000"/>
    </source>
</evidence>
<reference evidence="10 11" key="1">
    <citation type="submission" date="2023-07" db="EMBL/GenBank/DDBJ databases">
        <title>Sorghum-associated microbial communities from plants grown in Nebraska, USA.</title>
        <authorList>
            <person name="Schachtman D."/>
        </authorList>
    </citation>
    <scope>NUCLEOTIDE SEQUENCE [LARGE SCALE GENOMIC DNA]</scope>
    <source>
        <strain evidence="10 11">584</strain>
    </source>
</reference>
<feature type="domain" description="Chitobiase/beta-hexosaminidases N-terminal" evidence="9">
    <location>
        <begin position="3"/>
        <end position="149"/>
    </location>
</feature>
<dbReference type="Proteomes" id="UP001262410">
    <property type="component" value="Unassembled WGS sequence"/>
</dbReference>
<protein>
    <recommendedName>
        <fullName evidence="3">beta-N-acetylhexosaminidase</fullName>
        <ecNumber evidence="3">3.2.1.52</ecNumber>
    </recommendedName>
    <alternativeName>
        <fullName evidence="6">Beta-N-acetylhexosaminidase</fullName>
    </alternativeName>
    <alternativeName>
        <fullName evidence="7">N-acetyl-beta-glucosaminidase</fullName>
    </alternativeName>
</protein>
<evidence type="ECO:0000256" key="8">
    <source>
        <dbReference type="SAM" id="MobiDB-lite"/>
    </source>
</evidence>
<sequence length="829" mass="89398">MTDTTAPLLIWQVLERRPDGRAVSQLQLDLGDTPIPAGATWALYFNVWHVLAADGLKGDLALDRLNGDLRRLRPAAGAAGQRRWHARLVSESALPQVTHLPATCFLVVTGADGREQPPRTGTVRRTLPRDPAAWSRGTEDLVPPETPATLFAAHRGVAALPETALAPLTPKPWRSTVGTGRFRLDPTAAIAAAPGLEREAAVLAAGLEKLAGLALPSGTDPAAIRLELGPIAEVAEATDEAHILVIDAAGIRIAGRGPAGVMRGVQSLLQLVPPGSRGPVELPHLAVTDRPRFPYRGLHLDVGRNFHDAATVIRLLDVMALYKLNTLHFHLTEDEGWRLEIPGLPELTEIGARRGHSPDEADRLQPSFNSGAETEPPGTGHYSRADFLAILRHATDRHIAVIPEIELPGHARAAIRAMAVRHDRLAAAGQPEAAGEFLLTDPDDRSDYRSIQGWVDNVVCVGMTSVDRFFAHVVDSIAAMYAEAGAALTHIHVGADEVPSGVWAGSPACRRHMDQHGLADLHALETDFFRRLRAILAERGLGLAGWQEAALRGHGRGPDHGQGPDIVVDPGFARDDCLIYVWDSIWGRGREDCAFHLANAGVPVVLCSADRLYLDLAHAKHPDEPGQEWAGYISTRAAFEFCPTDPFLEPAGDPLGRLATPEQLAAKLRPTANGLEHIRGLQGTLWSEHITSRDRLDHFALPRVLAVAERAWVGDPAWAAVADPAERRRQMDAEWSDFANRLGQRELWRLSALGYAPRVPPVGGAVVDGTLVLSTEMPGLALRYEPGQADPTPQSPLYEGPVPAAPGARFRVAAFTPDGRRSRVGTVVA</sequence>
<comment type="caution">
    <text evidence="10">The sequence shown here is derived from an EMBL/GenBank/DDBJ whole genome shotgun (WGS) entry which is preliminary data.</text>
</comment>
<organism evidence="10 11">
    <name type="scientific">Inquilinus ginsengisoli</name>
    <dbReference type="NCBI Taxonomy" id="363840"/>
    <lineage>
        <taxon>Bacteria</taxon>
        <taxon>Pseudomonadati</taxon>
        <taxon>Pseudomonadota</taxon>
        <taxon>Alphaproteobacteria</taxon>
        <taxon>Rhodospirillales</taxon>
        <taxon>Rhodospirillaceae</taxon>
        <taxon>Inquilinus</taxon>
    </lineage>
</organism>
<dbReference type="SUPFAM" id="SSF49384">
    <property type="entry name" value="Carbohydrate-binding domain"/>
    <property type="match status" value="1"/>
</dbReference>
<dbReference type="Pfam" id="PF02838">
    <property type="entry name" value="Glyco_hydro_20b"/>
    <property type="match status" value="1"/>
</dbReference>
<dbReference type="InterPro" id="IPR004866">
    <property type="entry name" value="CHB/HEX_N_dom"/>
</dbReference>
<dbReference type="InterPro" id="IPR015882">
    <property type="entry name" value="HEX_bac_N"/>
</dbReference>
<keyword evidence="5 10" id="KW-0326">Glycosidase</keyword>
<dbReference type="InterPro" id="IPR015883">
    <property type="entry name" value="Glyco_hydro_20_cat"/>
</dbReference>
<comment type="catalytic activity">
    <reaction evidence="1">
        <text>Hydrolysis of terminal non-reducing N-acetyl-D-hexosamine residues in N-acetyl-beta-D-hexosaminides.</text>
        <dbReference type="EC" id="3.2.1.52"/>
    </reaction>
</comment>
<dbReference type="InterPro" id="IPR025705">
    <property type="entry name" value="Beta_hexosaminidase_sua/sub"/>
</dbReference>
<dbReference type="EC" id="3.2.1.52" evidence="3"/>
<proteinExistence type="inferred from homology"/>
<dbReference type="SUPFAM" id="SSF81296">
    <property type="entry name" value="E set domains"/>
    <property type="match status" value="1"/>
</dbReference>
<dbReference type="PRINTS" id="PR00738">
    <property type="entry name" value="GLHYDRLASE20"/>
</dbReference>
<dbReference type="Pfam" id="PF00728">
    <property type="entry name" value="Glyco_hydro_20"/>
    <property type="match status" value="1"/>
</dbReference>
<keyword evidence="4 10" id="KW-0378">Hydrolase</keyword>
<feature type="region of interest" description="Disordered" evidence="8">
    <location>
        <begin position="352"/>
        <end position="380"/>
    </location>
</feature>
<dbReference type="InterPro" id="IPR004867">
    <property type="entry name" value="CHB_C_dom"/>
</dbReference>
<evidence type="ECO:0000256" key="2">
    <source>
        <dbReference type="ARBA" id="ARBA00006285"/>
    </source>
</evidence>
<dbReference type="InterPro" id="IPR008965">
    <property type="entry name" value="CBM2/CBM3_carb-bd_dom_sf"/>
</dbReference>
<dbReference type="SUPFAM" id="SSF55545">
    <property type="entry name" value="beta-N-acetylhexosaminidase-like domain"/>
    <property type="match status" value="1"/>
</dbReference>
<evidence type="ECO:0000256" key="3">
    <source>
        <dbReference type="ARBA" id="ARBA00012663"/>
    </source>
</evidence>
<dbReference type="Pfam" id="PF03174">
    <property type="entry name" value="CHB_HEX_C"/>
    <property type="match status" value="1"/>
</dbReference>
<dbReference type="Gene3D" id="3.20.20.80">
    <property type="entry name" value="Glycosidases"/>
    <property type="match status" value="1"/>
</dbReference>
<evidence type="ECO:0000256" key="1">
    <source>
        <dbReference type="ARBA" id="ARBA00001231"/>
    </source>
</evidence>
<dbReference type="SMART" id="SM01081">
    <property type="entry name" value="CHB_HEX"/>
    <property type="match status" value="1"/>
</dbReference>
<accession>A0ABU1JZI2</accession>
<evidence type="ECO:0000259" key="9">
    <source>
        <dbReference type="SMART" id="SM01081"/>
    </source>
</evidence>
<dbReference type="GO" id="GO:0004563">
    <property type="term" value="F:beta-N-acetylhexosaminidase activity"/>
    <property type="evidence" value="ECO:0007669"/>
    <property type="project" value="UniProtKB-EC"/>
</dbReference>
<comment type="similarity">
    <text evidence="2">Belongs to the glycosyl hydrolase 20 family.</text>
</comment>
<evidence type="ECO:0000256" key="6">
    <source>
        <dbReference type="ARBA" id="ARBA00030512"/>
    </source>
</evidence>
<evidence type="ECO:0000313" key="10">
    <source>
        <dbReference type="EMBL" id="MDR6294036.1"/>
    </source>
</evidence>
<dbReference type="PANTHER" id="PTHR22600">
    <property type="entry name" value="BETA-HEXOSAMINIDASE"/>
    <property type="match status" value="1"/>
</dbReference>
<evidence type="ECO:0000256" key="4">
    <source>
        <dbReference type="ARBA" id="ARBA00022801"/>
    </source>
</evidence>
<dbReference type="PANTHER" id="PTHR22600:SF57">
    <property type="entry name" value="BETA-N-ACETYLHEXOSAMINIDASE"/>
    <property type="match status" value="1"/>
</dbReference>
<dbReference type="InterPro" id="IPR017853">
    <property type="entry name" value="GH"/>
</dbReference>
<keyword evidence="11" id="KW-1185">Reference proteome</keyword>
<evidence type="ECO:0000313" key="11">
    <source>
        <dbReference type="Proteomes" id="UP001262410"/>
    </source>
</evidence>
<evidence type="ECO:0000256" key="5">
    <source>
        <dbReference type="ARBA" id="ARBA00023295"/>
    </source>
</evidence>
<dbReference type="InterPro" id="IPR029018">
    <property type="entry name" value="Hex-like_dom2"/>
</dbReference>
<gene>
    <name evidence="10" type="ORF">E9232_006590</name>
</gene>
<dbReference type="SUPFAM" id="SSF51445">
    <property type="entry name" value="(Trans)glycosidases"/>
    <property type="match status" value="1"/>
</dbReference>
<dbReference type="EMBL" id="JAVDPW010000015">
    <property type="protein sequence ID" value="MDR6294036.1"/>
    <property type="molecule type" value="Genomic_DNA"/>
</dbReference>
<dbReference type="InterPro" id="IPR014756">
    <property type="entry name" value="Ig_E-set"/>
</dbReference>
<dbReference type="Gene3D" id="3.30.379.10">
    <property type="entry name" value="Chitobiase/beta-hexosaminidase domain 2-like"/>
    <property type="match status" value="1"/>
</dbReference>